<feature type="transmembrane region" description="Helical" evidence="6">
    <location>
        <begin position="58"/>
        <end position="81"/>
    </location>
</feature>
<dbReference type="GO" id="GO:0055085">
    <property type="term" value="P:transmembrane transport"/>
    <property type="evidence" value="ECO:0007669"/>
    <property type="project" value="UniProtKB-UniRule"/>
</dbReference>
<dbReference type="Proteomes" id="UP000886787">
    <property type="component" value="Unassembled WGS sequence"/>
</dbReference>
<evidence type="ECO:0000256" key="4">
    <source>
        <dbReference type="ARBA" id="ARBA00022989"/>
    </source>
</evidence>
<feature type="transmembrane region" description="Helical" evidence="6">
    <location>
        <begin position="17"/>
        <end position="34"/>
    </location>
</feature>
<accession>A0A9D0ZG93</accession>
<gene>
    <name evidence="8" type="ORF">IAD32_01685</name>
</gene>
<organism evidence="8 9">
    <name type="scientific">Candidatus Scatavimonas merdigallinarum</name>
    <dbReference type="NCBI Taxonomy" id="2840914"/>
    <lineage>
        <taxon>Bacteria</taxon>
        <taxon>Bacillati</taxon>
        <taxon>Bacillota</taxon>
        <taxon>Clostridia</taxon>
        <taxon>Eubacteriales</taxon>
        <taxon>Oscillospiraceae</taxon>
        <taxon>Oscillospiraceae incertae sedis</taxon>
        <taxon>Candidatus Scatavimonas</taxon>
    </lineage>
</organism>
<proteinExistence type="inferred from homology"/>
<dbReference type="AlphaFoldDB" id="A0A9D0ZG93"/>
<evidence type="ECO:0000313" key="9">
    <source>
        <dbReference type="Proteomes" id="UP000886787"/>
    </source>
</evidence>
<evidence type="ECO:0000313" key="8">
    <source>
        <dbReference type="EMBL" id="HIQ79980.1"/>
    </source>
</evidence>
<name>A0A9D0ZG93_9FIRM</name>
<keyword evidence="5 6" id="KW-0472">Membrane</keyword>
<dbReference type="EMBL" id="DVFW01000013">
    <property type="protein sequence ID" value="HIQ79980.1"/>
    <property type="molecule type" value="Genomic_DNA"/>
</dbReference>
<keyword evidence="3 6" id="KW-0812">Transmembrane</keyword>
<dbReference type="PIRSF" id="PIRSF018968">
    <property type="entry name" value="ABC_permease_BceB"/>
    <property type="match status" value="1"/>
</dbReference>
<keyword evidence="4 6" id="KW-1133">Transmembrane helix</keyword>
<feature type="transmembrane region" description="Helical" evidence="6">
    <location>
        <begin position="205"/>
        <end position="225"/>
    </location>
</feature>
<reference evidence="8" key="2">
    <citation type="journal article" date="2021" name="PeerJ">
        <title>Extensive microbial diversity within the chicken gut microbiome revealed by metagenomics and culture.</title>
        <authorList>
            <person name="Gilroy R."/>
            <person name="Ravi A."/>
            <person name="Getino M."/>
            <person name="Pursley I."/>
            <person name="Horton D.L."/>
            <person name="Alikhan N.F."/>
            <person name="Baker D."/>
            <person name="Gharbi K."/>
            <person name="Hall N."/>
            <person name="Watson M."/>
            <person name="Adriaenssens E.M."/>
            <person name="Foster-Nyarko E."/>
            <person name="Jarju S."/>
            <person name="Secka A."/>
            <person name="Antonio M."/>
            <person name="Oren A."/>
            <person name="Chaudhuri R.R."/>
            <person name="La Ragione R."/>
            <person name="Hildebrand F."/>
            <person name="Pallen M.J."/>
        </authorList>
    </citation>
    <scope>NUCLEOTIDE SEQUENCE</scope>
    <source>
        <strain evidence="8">ChiSjej1B19-3389</strain>
    </source>
</reference>
<sequence length="681" mass="75243">MFYKLAFQNVKKSFKDYTIYFLTLTFGVCLFYIFNSLESQQVMLALSASQSGSKMVELLINMISGISIFVAVILGSLIIYANRFLMKRRKKELGLYMVLGMPKFEISRILTVETFVIGVLSLATGLLIGAFASQGLSVLTAQLFEVRLDEFQFVFSTSALLQTILYFGVIFLTVILFNGITVSKFKLIDLLTAAKKNETLRVKSLWLSVVLFLLSVACLGTAYKMVIEQGLAVWDTRLLICIILGIIGTFLFFLSLSGFLLRAVKSCKRLYYKGLNMFVLRQINAKVTTTFISMSLICLMLFVTICVLSAGAGLADTQTQSLKNITPYDASAYTFFGNEDPEYIAQGNDLRGSFAAQMEENGALAEDIVQAYTVLDIYDVGATYGQLLTYYEPWGGSYSLEGQTLEAVNETFVEAIPLSDYNSGLALQGKKPLQLKDNEVALCCNFDELTDAYRALLASGDTITLGNETFTFYPQVIESGYCTTPTAAMTGTLIVPDRLVAGQKLPVMEYVNVQLKGDKETNSPAFEKRAESAMHEAGFIKVDTKVEVYAQSKGMTLVVTYIAIYIGIVFLITSAAVLALQQLSESSDNQQRYRLLRKIGTDAKMLNRSIFMQVFITFVLPLLLAVIHSAVGIYVSNDVIKLFGHVDASAGIFTASVTILLVYGGYMVATYLGCKSMLRKK</sequence>
<feature type="transmembrane region" description="Helical" evidence="6">
    <location>
        <begin position="237"/>
        <end position="261"/>
    </location>
</feature>
<feature type="transmembrane region" description="Helical" evidence="6">
    <location>
        <begin position="558"/>
        <end position="580"/>
    </location>
</feature>
<keyword evidence="2 6" id="KW-1003">Cell membrane</keyword>
<evidence type="ECO:0000256" key="2">
    <source>
        <dbReference type="ARBA" id="ARBA00022475"/>
    </source>
</evidence>
<feature type="transmembrane region" description="Helical" evidence="6">
    <location>
        <begin position="109"/>
        <end position="133"/>
    </location>
</feature>
<dbReference type="GO" id="GO:0005886">
    <property type="term" value="C:plasma membrane"/>
    <property type="evidence" value="ECO:0007669"/>
    <property type="project" value="UniProtKB-SubCell"/>
</dbReference>
<comment type="similarity">
    <text evidence="6">Belongs to the ABC-4 integral membrane protein family.</text>
</comment>
<protein>
    <submittedName>
        <fullName evidence="8">ABC transporter permease</fullName>
    </submittedName>
</protein>
<dbReference type="InterPro" id="IPR027022">
    <property type="entry name" value="ABC_permease_BceB-typ"/>
</dbReference>
<evidence type="ECO:0000256" key="1">
    <source>
        <dbReference type="ARBA" id="ARBA00004651"/>
    </source>
</evidence>
<comment type="subcellular location">
    <subcellularLocation>
        <location evidence="1 6">Cell membrane</location>
        <topology evidence="1 6">Multi-pass membrane protein</topology>
    </subcellularLocation>
</comment>
<evidence type="ECO:0000256" key="5">
    <source>
        <dbReference type="ARBA" id="ARBA00023136"/>
    </source>
</evidence>
<dbReference type="PANTHER" id="PTHR46795">
    <property type="entry name" value="ABC TRANSPORTER PERMEASE-RELATED-RELATED"/>
    <property type="match status" value="1"/>
</dbReference>
<reference evidence="8" key="1">
    <citation type="submission" date="2020-10" db="EMBL/GenBank/DDBJ databases">
        <authorList>
            <person name="Gilroy R."/>
        </authorList>
    </citation>
    <scope>NUCLEOTIDE SEQUENCE</scope>
    <source>
        <strain evidence="8">ChiSjej1B19-3389</strain>
    </source>
</reference>
<feature type="transmembrane region" description="Helical" evidence="6">
    <location>
        <begin position="153"/>
        <end position="177"/>
    </location>
</feature>
<feature type="domain" description="ABC3 transporter permease C-terminal" evidence="7">
    <location>
        <begin position="66"/>
        <end position="181"/>
    </location>
</feature>
<evidence type="ECO:0000256" key="3">
    <source>
        <dbReference type="ARBA" id="ARBA00022692"/>
    </source>
</evidence>
<dbReference type="InterPro" id="IPR052536">
    <property type="entry name" value="ABC-4_Integral_Memb_Prot"/>
</dbReference>
<evidence type="ECO:0000256" key="6">
    <source>
        <dbReference type="PIRNR" id="PIRNR018968"/>
    </source>
</evidence>
<keyword evidence="6" id="KW-0813">Transport</keyword>
<comment type="caution">
    <text evidence="8">The sequence shown here is derived from an EMBL/GenBank/DDBJ whole genome shotgun (WGS) entry which is preliminary data.</text>
</comment>
<feature type="transmembrane region" description="Helical" evidence="6">
    <location>
        <begin position="291"/>
        <end position="315"/>
    </location>
</feature>
<evidence type="ECO:0000259" key="7">
    <source>
        <dbReference type="Pfam" id="PF02687"/>
    </source>
</evidence>
<feature type="transmembrane region" description="Helical" evidence="6">
    <location>
        <begin position="614"/>
        <end position="636"/>
    </location>
</feature>
<feature type="transmembrane region" description="Helical" evidence="6">
    <location>
        <begin position="648"/>
        <end position="672"/>
    </location>
</feature>
<dbReference type="Pfam" id="PF02687">
    <property type="entry name" value="FtsX"/>
    <property type="match status" value="1"/>
</dbReference>
<dbReference type="PANTHER" id="PTHR46795:SF3">
    <property type="entry name" value="ABC TRANSPORTER PERMEASE"/>
    <property type="match status" value="1"/>
</dbReference>
<dbReference type="InterPro" id="IPR003838">
    <property type="entry name" value="ABC3_permease_C"/>
</dbReference>